<dbReference type="GO" id="GO:0039693">
    <property type="term" value="P:viral DNA genome replication"/>
    <property type="evidence" value="ECO:0007669"/>
    <property type="project" value="UniProtKB-KW"/>
</dbReference>
<evidence type="ECO:0000256" key="10">
    <source>
        <dbReference type="ARBA" id="ARBA00031936"/>
    </source>
</evidence>
<evidence type="ECO:0000256" key="3">
    <source>
        <dbReference type="ARBA" id="ARBA00022705"/>
    </source>
</evidence>
<evidence type="ECO:0000313" key="14">
    <source>
        <dbReference type="Proteomes" id="UP000008727"/>
    </source>
</evidence>
<accession>E5DRP0</accession>
<dbReference type="InterPro" id="IPR012340">
    <property type="entry name" value="NA-bd_OB-fold"/>
</dbReference>
<evidence type="ECO:0000256" key="1">
    <source>
        <dbReference type="ARBA" id="ARBA00018590"/>
    </source>
</evidence>
<name>E5DRP0_9CAUD</name>
<evidence type="ECO:0000256" key="8">
    <source>
        <dbReference type="ARBA" id="ARBA00023125"/>
    </source>
</evidence>
<feature type="domain" description="Bacteriophage T4 Gp32 single-stranded DNA-binding" evidence="12">
    <location>
        <begin position="43"/>
        <end position="253"/>
    </location>
</feature>
<keyword evidence="8" id="KW-0238">DNA-binding</keyword>
<evidence type="ECO:0000256" key="4">
    <source>
        <dbReference type="ARBA" id="ARBA00022723"/>
    </source>
</evidence>
<evidence type="ECO:0000256" key="9">
    <source>
        <dbReference type="ARBA" id="ARBA00023204"/>
    </source>
</evidence>
<dbReference type="SUPFAM" id="SSF50249">
    <property type="entry name" value="Nucleic acid-binding proteins"/>
    <property type="match status" value="1"/>
</dbReference>
<evidence type="ECO:0000256" key="7">
    <source>
        <dbReference type="ARBA" id="ARBA00023109"/>
    </source>
</evidence>
<dbReference type="InterPro" id="IPR044947">
    <property type="entry name" value="Phage_T4_Gp32_ssDNA-bd_sf"/>
</dbReference>
<dbReference type="InterPro" id="IPR012339">
    <property type="entry name" value="Phage_T4_Gp32_ssDNA-bd"/>
</dbReference>
<evidence type="ECO:0000256" key="5">
    <source>
        <dbReference type="ARBA" id="ARBA00022763"/>
    </source>
</evidence>
<dbReference type="EMBL" id="GU459069">
    <property type="protein sequence ID" value="ADQ53064.1"/>
    <property type="molecule type" value="Genomic_DNA"/>
</dbReference>
<dbReference type="RefSeq" id="YP_004300893.1">
    <property type="nucleotide sequence ID" value="NC_015251.1"/>
</dbReference>
<evidence type="ECO:0000259" key="12">
    <source>
        <dbReference type="Pfam" id="PF08804"/>
    </source>
</evidence>
<evidence type="ECO:0000256" key="6">
    <source>
        <dbReference type="ARBA" id="ARBA00022833"/>
    </source>
</evidence>
<dbReference type="GO" id="GO:0006281">
    <property type="term" value="P:DNA repair"/>
    <property type="evidence" value="ECO:0007669"/>
    <property type="project" value="UniProtKB-KW"/>
</dbReference>
<sequence length="290" mass="32584">MSQFIRRKADPSKLQAQLEAVSGNGGFKQDLTEWKLTVDQKTKEGTAVIRFLQPSDLEGMEEWPTFVTISNHFIKRDGKFYVENCTGGTHKNYDGCPVCQWRNAQGWDWSNEADKKAARETGTGINTSYWANIMVIKDPANPDNDGKVFKYKFTNTVLKMIISAQKGDEEVGEAPIVITDFDNGANFLVRSTKKDKFGTLETSKFQAPSQLPGIDTPEVQKVILEGMQDLRTIVAPTQFKPYDELKKKFDKIMGIRGGDEKVARKAEEELDSFAADMADFNEKESAPSKE</sequence>
<dbReference type="GO" id="GO:0006260">
    <property type="term" value="P:DNA replication"/>
    <property type="evidence" value="ECO:0007669"/>
    <property type="project" value="UniProtKB-KW"/>
</dbReference>
<dbReference type="KEGG" id="vg:10323315"/>
<dbReference type="GO" id="GO:0003697">
    <property type="term" value="F:single-stranded DNA binding"/>
    <property type="evidence" value="ECO:0007669"/>
    <property type="project" value="InterPro"/>
</dbReference>
<dbReference type="Gene3D" id="3.90.198.10">
    <property type="entry name" value="Replication Fork Single-Stranded Dna Binding Protein"/>
    <property type="match status" value="1"/>
</dbReference>
<dbReference type="GO" id="GO:0046872">
    <property type="term" value="F:metal ion binding"/>
    <property type="evidence" value="ECO:0007669"/>
    <property type="project" value="UniProtKB-KW"/>
</dbReference>
<keyword evidence="4" id="KW-0479">Metal-binding</keyword>
<evidence type="ECO:0000313" key="13">
    <source>
        <dbReference type="EMBL" id="ADQ53064.1"/>
    </source>
</evidence>
<dbReference type="GeneID" id="10323315"/>
<keyword evidence="2" id="KW-0678">Repressor</keyword>
<keyword evidence="6" id="KW-0862">Zinc</keyword>
<keyword evidence="5" id="KW-0227">DNA damage</keyword>
<organism evidence="13 14">
    <name type="scientific">Aeromonas phage 65</name>
    <dbReference type="NCBI Taxonomy" id="2919549"/>
    <lineage>
        <taxon>Viruses</taxon>
        <taxon>Duplodnaviria</taxon>
        <taxon>Heunggongvirae</taxon>
        <taxon>Uroviricota</taxon>
        <taxon>Caudoviricetes</taxon>
        <taxon>Pantevenvirales</taxon>
        <taxon>Straboviridae</taxon>
        <taxon>Emmerichvirinae</taxon>
        <taxon>Ishigurovirus</taxon>
        <taxon>Ishigurovirus osborne</taxon>
    </lineage>
</organism>
<protein>
    <recommendedName>
        <fullName evidence="1">Single-stranded DNA-binding protein</fullName>
    </recommendedName>
    <alternativeName>
        <fullName evidence="10">Gp32</fullName>
    </alternativeName>
    <alternativeName>
        <fullName evidence="11">Helix-destabilizing protein</fullName>
    </alternativeName>
</protein>
<keyword evidence="14" id="KW-1185">Reference proteome</keyword>
<reference evidence="13 14" key="1">
    <citation type="journal article" date="2010" name="Virol. J.">
        <title>Genomes of the T4-related bacteriophages as windows on microbial genome evolution.</title>
        <authorList>
            <person name="Petrov V.M."/>
            <person name="Ratnayaka S."/>
            <person name="Nolan J.M."/>
            <person name="Miller E.S."/>
            <person name="Karam J.D."/>
        </authorList>
    </citation>
    <scope>NUCLEOTIDE SEQUENCE [LARGE SCALE GENOMIC DNA]</scope>
</reference>
<keyword evidence="3" id="KW-0235">DNA replication</keyword>
<proteinExistence type="predicted"/>
<evidence type="ECO:0000256" key="2">
    <source>
        <dbReference type="ARBA" id="ARBA00022491"/>
    </source>
</evidence>
<evidence type="ECO:0000256" key="11">
    <source>
        <dbReference type="ARBA" id="ARBA00032941"/>
    </source>
</evidence>
<keyword evidence="9" id="KW-0234">DNA repair</keyword>
<keyword evidence="7" id="KW-1194">Viral DNA replication</keyword>
<dbReference type="Proteomes" id="UP000008727">
    <property type="component" value="Segment"/>
</dbReference>
<dbReference type="Pfam" id="PF08804">
    <property type="entry name" value="gp32"/>
    <property type="match status" value="1"/>
</dbReference>
<gene>
    <name evidence="13" type="primary">32</name>
    <name evidence="13" type="ORF">65p054</name>
</gene>